<dbReference type="STRING" id="1126833.VN24_24640"/>
<sequence>MNLADMLGYADIKQLNRIADAYRCECNGNSKNELIQSILSTVGRKEVFEAQIGSMKLEELRFINSLLFEKRNAFSLEELIARVHNSKFDADKPQASSAGQTDSKPAKNRKSKSKPKAKAKAEVPSDSPRDIIARFKHQGWLFNGLAGPDRYLFQVPDDLKRRFQETMRRRFAAGLIYTDEPSVYRDEQQLLNEDVLAFLRFVRHNEVPLTAEGFMYRRSIQAAIESFGVREDLPQKTAWRFGYGRRFREYPERMSLLYDYCYYNSRIEENDGSLVLTAAGEEWVKEKRCDEPTQLYRFWLRLYKGAIPNLLSFVHWIDALAGQWVTVDSLRSALTPYIKSYFYDTPDDVFDKRILSMMLHLGLLRIGEDANYGAVAVMTRLGKAVVAGVHVEHHDYIELPRDR</sequence>
<organism evidence="2 3">
    <name type="scientific">Paenibacillus beijingensis</name>
    <dbReference type="NCBI Taxonomy" id="1126833"/>
    <lineage>
        <taxon>Bacteria</taxon>
        <taxon>Bacillati</taxon>
        <taxon>Bacillota</taxon>
        <taxon>Bacilli</taxon>
        <taxon>Bacillales</taxon>
        <taxon>Paenibacillaceae</taxon>
        <taxon>Paenibacillus</taxon>
    </lineage>
</organism>
<evidence type="ECO:0000313" key="2">
    <source>
        <dbReference type="EMBL" id="AJY77152.1"/>
    </source>
</evidence>
<proteinExistence type="predicted"/>
<dbReference type="OrthoDB" id="2369695at2"/>
<reference evidence="3" key="2">
    <citation type="submission" date="2015-03" db="EMBL/GenBank/DDBJ databases">
        <title>Genome sequence of Paenibacillus beijingensis strain DSM 24997T.</title>
        <authorList>
            <person name="Kwak Y."/>
            <person name="Shin J.-H."/>
        </authorList>
    </citation>
    <scope>NUCLEOTIDE SEQUENCE [LARGE SCALE GENOMIC DNA]</scope>
    <source>
        <strain evidence="3">DSM 24997</strain>
    </source>
</reference>
<dbReference type="HOGENOM" id="CLU_045083_0_0_9"/>
<evidence type="ECO:0000256" key="1">
    <source>
        <dbReference type="SAM" id="MobiDB-lite"/>
    </source>
</evidence>
<protein>
    <submittedName>
        <fullName evidence="2">Uncharacterized protein</fullName>
    </submittedName>
</protein>
<feature type="compositionally biased region" description="Basic residues" evidence="1">
    <location>
        <begin position="106"/>
        <end position="118"/>
    </location>
</feature>
<dbReference type="PATRIC" id="fig|1126833.4.peg.5419"/>
<keyword evidence="3" id="KW-1185">Reference proteome</keyword>
<dbReference type="AlphaFoldDB" id="A0A0D5NQA3"/>
<dbReference type="KEGG" id="pbj:VN24_24640"/>
<feature type="region of interest" description="Disordered" evidence="1">
    <location>
        <begin position="90"/>
        <end position="125"/>
    </location>
</feature>
<dbReference type="RefSeq" id="WP_045672577.1">
    <property type="nucleotide sequence ID" value="NZ_CP011058.1"/>
</dbReference>
<evidence type="ECO:0000313" key="3">
    <source>
        <dbReference type="Proteomes" id="UP000032633"/>
    </source>
</evidence>
<accession>A0A0D5NQA3</accession>
<gene>
    <name evidence="2" type="ORF">VN24_24640</name>
</gene>
<dbReference type="Proteomes" id="UP000032633">
    <property type="component" value="Chromosome"/>
</dbReference>
<reference evidence="2 3" key="1">
    <citation type="journal article" date="2015" name="J. Biotechnol.">
        <title>Complete genome sequence of Paenibacillus beijingensis 7188(T) (=DSM 24997(T)), a novel rhizobacterium from jujube garden soil.</title>
        <authorList>
            <person name="Kwak Y."/>
            <person name="Shin J.H."/>
        </authorList>
    </citation>
    <scope>NUCLEOTIDE SEQUENCE [LARGE SCALE GENOMIC DNA]</scope>
    <source>
        <strain evidence="2 3">DSM 24997</strain>
    </source>
</reference>
<name>A0A0D5NQA3_9BACL</name>
<dbReference type="EMBL" id="CP011058">
    <property type="protein sequence ID" value="AJY77152.1"/>
    <property type="molecule type" value="Genomic_DNA"/>
</dbReference>